<organism evidence="1 2">
    <name type="scientific">Natrinema pellirubrum (strain DSM 15624 / CIP 106293 / JCM 10476 / NCIMB 786 / 157)</name>
    <dbReference type="NCBI Taxonomy" id="797303"/>
    <lineage>
        <taxon>Archaea</taxon>
        <taxon>Methanobacteriati</taxon>
        <taxon>Methanobacteriota</taxon>
        <taxon>Stenosarchaea group</taxon>
        <taxon>Halobacteria</taxon>
        <taxon>Halobacteriales</taxon>
        <taxon>Natrialbaceae</taxon>
        <taxon>Natrinema</taxon>
    </lineage>
</organism>
<dbReference type="AlphaFoldDB" id="L0JLB5"/>
<dbReference type="Proteomes" id="UP000010843">
    <property type="component" value="Chromosome"/>
</dbReference>
<accession>L0JLB5</accession>
<dbReference type="KEGG" id="npe:Natpe_2249"/>
<sequence>MTLVGNPDDKHRAAATCTRCGEIGIVQVWPDGTLQPLGQSDFCDCPSSTLRVLETDIDDRP</sequence>
<dbReference type="EMBL" id="CP003372">
    <property type="protein sequence ID" value="AGB32074.1"/>
    <property type="molecule type" value="Genomic_DNA"/>
</dbReference>
<reference evidence="2" key="1">
    <citation type="submission" date="2012-02" db="EMBL/GenBank/DDBJ databases">
        <title>Complete sequence of chromosome of Natrinema pellirubrum DSM 15624.</title>
        <authorList>
            <person name="Lucas S."/>
            <person name="Han J."/>
            <person name="Lapidus A."/>
            <person name="Cheng J.-F."/>
            <person name="Goodwin L."/>
            <person name="Pitluck S."/>
            <person name="Peters L."/>
            <person name="Teshima H."/>
            <person name="Detter J.C."/>
            <person name="Han C."/>
            <person name="Tapia R."/>
            <person name="Land M."/>
            <person name="Hauser L."/>
            <person name="Kyrpides N."/>
            <person name="Ivanova N."/>
            <person name="Pagani I."/>
            <person name="Sproer C."/>
            <person name="Anderson I."/>
            <person name="Woyke T."/>
        </authorList>
    </citation>
    <scope>NUCLEOTIDE SEQUENCE [LARGE SCALE GENOMIC DNA]</scope>
    <source>
        <strain evidence="2">DSM 15624 / JCM 10476 / NCIMB 786</strain>
    </source>
</reference>
<evidence type="ECO:0000313" key="2">
    <source>
        <dbReference type="Proteomes" id="UP000010843"/>
    </source>
</evidence>
<protein>
    <submittedName>
        <fullName evidence="1">Uncharacterized protein</fullName>
    </submittedName>
</protein>
<gene>
    <name evidence="1" type="ordered locus">Natpe_2249</name>
</gene>
<proteinExistence type="predicted"/>
<evidence type="ECO:0000313" key="1">
    <source>
        <dbReference type="EMBL" id="AGB32074.1"/>
    </source>
</evidence>
<name>L0JLB5_NATP1</name>
<dbReference type="HOGENOM" id="CLU_2911620_0_0_2"/>
<dbReference type="eggNOG" id="arCOG11133">
    <property type="taxonomic scope" value="Archaea"/>
</dbReference>